<proteinExistence type="predicted"/>
<dbReference type="InterPro" id="IPR011250">
    <property type="entry name" value="OMP/PagP_B-barrel"/>
</dbReference>
<dbReference type="EMBL" id="CP060784">
    <property type="protein sequence ID" value="QNP52807.1"/>
    <property type="molecule type" value="Genomic_DNA"/>
</dbReference>
<evidence type="ECO:0000256" key="1">
    <source>
        <dbReference type="SAM" id="MobiDB-lite"/>
    </source>
</evidence>
<keyword evidence="4" id="KW-1185">Reference proteome</keyword>
<name>A0A7H0GWZ1_9BACT</name>
<dbReference type="SUPFAM" id="SSF56925">
    <property type="entry name" value="OMPA-like"/>
    <property type="match status" value="1"/>
</dbReference>
<gene>
    <name evidence="3" type="ORF">H9L05_03490</name>
</gene>
<dbReference type="Proteomes" id="UP000516093">
    <property type="component" value="Chromosome"/>
</dbReference>
<dbReference type="InterPro" id="IPR025665">
    <property type="entry name" value="Beta-barrel_OMP_2"/>
</dbReference>
<organism evidence="3 4">
    <name type="scientific">Hymenobacter qilianensis</name>
    <dbReference type="NCBI Taxonomy" id="1385715"/>
    <lineage>
        <taxon>Bacteria</taxon>
        <taxon>Pseudomonadati</taxon>
        <taxon>Bacteroidota</taxon>
        <taxon>Cytophagia</taxon>
        <taxon>Cytophagales</taxon>
        <taxon>Hymenobacteraceae</taxon>
        <taxon>Hymenobacter</taxon>
    </lineage>
</organism>
<protein>
    <submittedName>
        <fullName evidence="3">PorT family protein</fullName>
    </submittedName>
</protein>
<dbReference type="AlphaFoldDB" id="A0A7H0GWZ1"/>
<evidence type="ECO:0000259" key="2">
    <source>
        <dbReference type="Pfam" id="PF13568"/>
    </source>
</evidence>
<evidence type="ECO:0000313" key="3">
    <source>
        <dbReference type="EMBL" id="QNP52807.1"/>
    </source>
</evidence>
<dbReference type="KEGG" id="hqi:H9L05_03490"/>
<dbReference type="Gene3D" id="2.40.160.20">
    <property type="match status" value="1"/>
</dbReference>
<dbReference type="Pfam" id="PF13568">
    <property type="entry name" value="OMP_b-brl_2"/>
    <property type="match status" value="1"/>
</dbReference>
<accession>A0A7H0GWZ1</accession>
<evidence type="ECO:0000313" key="4">
    <source>
        <dbReference type="Proteomes" id="UP000516093"/>
    </source>
</evidence>
<feature type="region of interest" description="Disordered" evidence="1">
    <location>
        <begin position="1"/>
        <end position="23"/>
    </location>
</feature>
<dbReference type="RefSeq" id="WP_187733045.1">
    <property type="nucleotide sequence ID" value="NZ_CP060784.1"/>
</dbReference>
<feature type="domain" description="Outer membrane protein beta-barrel" evidence="2">
    <location>
        <begin position="27"/>
        <end position="183"/>
    </location>
</feature>
<reference evidence="3 4" key="1">
    <citation type="submission" date="2020-08" db="EMBL/GenBank/DDBJ databases">
        <title>Genome sequence of Hymenobacter qilianensis JCM 19763T.</title>
        <authorList>
            <person name="Hyun D.-W."/>
            <person name="Bae J.-W."/>
        </authorList>
    </citation>
    <scope>NUCLEOTIDE SEQUENCE [LARGE SCALE GENOMIC DNA]</scope>
    <source>
        <strain evidence="3 4">JCM 19763</strain>
    </source>
</reference>
<sequence>MQAKAQDTDYVPQPTIAAQEHPAQQTPFRNKVVYFGASVGSNLSAMNFNKGYPRPAAPVENQWKPGFTAGLLVGIRLNEKFALQQDYLWTRMQSKETSSATAYVFDYLSLPVLIQYTVFQRVSLMAGPQFDLLIQAEKHANGQTVTTTRDTEERSIGATAGLGVRLFTNVSLSARYTHGLNHIRLKKVAGMQEFKF</sequence>